<keyword evidence="2" id="KW-1185">Reference proteome</keyword>
<proteinExistence type="predicted"/>
<dbReference type="Proteomes" id="UP000007875">
    <property type="component" value="Unassembled WGS sequence"/>
</dbReference>
<name>H2ZCB6_CIOSA</name>
<reference evidence="2" key="1">
    <citation type="submission" date="2003-08" db="EMBL/GenBank/DDBJ databases">
        <authorList>
            <person name="Birren B."/>
            <person name="Nusbaum C."/>
            <person name="Abebe A."/>
            <person name="Abouelleil A."/>
            <person name="Adekoya E."/>
            <person name="Ait-zahra M."/>
            <person name="Allen N."/>
            <person name="Allen T."/>
            <person name="An P."/>
            <person name="Anderson M."/>
            <person name="Anderson S."/>
            <person name="Arachchi H."/>
            <person name="Armbruster J."/>
            <person name="Bachantsang P."/>
            <person name="Baldwin J."/>
            <person name="Barry A."/>
            <person name="Bayul T."/>
            <person name="Blitshsteyn B."/>
            <person name="Bloom T."/>
            <person name="Blye J."/>
            <person name="Boguslavskiy L."/>
            <person name="Borowsky M."/>
            <person name="Boukhgalter B."/>
            <person name="Brunache A."/>
            <person name="Butler J."/>
            <person name="Calixte N."/>
            <person name="Calvo S."/>
            <person name="Camarata J."/>
            <person name="Campo K."/>
            <person name="Chang J."/>
            <person name="Cheshatsang Y."/>
            <person name="Citroen M."/>
            <person name="Collymore A."/>
            <person name="Considine T."/>
            <person name="Cook A."/>
            <person name="Cooke P."/>
            <person name="Corum B."/>
            <person name="Cuomo C."/>
            <person name="David R."/>
            <person name="Dawoe T."/>
            <person name="Degray S."/>
            <person name="Dodge S."/>
            <person name="Dooley K."/>
            <person name="Dorje P."/>
            <person name="Dorjee K."/>
            <person name="Dorris L."/>
            <person name="Duffey N."/>
            <person name="Dupes A."/>
            <person name="Elkins T."/>
            <person name="Engels R."/>
            <person name="Erickson J."/>
            <person name="Farina A."/>
            <person name="Faro S."/>
            <person name="Ferreira P."/>
            <person name="Fischer H."/>
            <person name="Fitzgerald M."/>
            <person name="Foley K."/>
            <person name="Gage D."/>
            <person name="Galagan J."/>
            <person name="Gearin G."/>
            <person name="Gnerre S."/>
            <person name="Gnirke A."/>
            <person name="Goyette A."/>
            <person name="Graham J."/>
            <person name="Grandbois E."/>
            <person name="Gyaltsen K."/>
            <person name="Hafez N."/>
            <person name="Hagopian D."/>
            <person name="Hagos B."/>
            <person name="Hall J."/>
            <person name="Hatcher B."/>
            <person name="Heller A."/>
            <person name="Higgins H."/>
            <person name="Honan T."/>
            <person name="Horn A."/>
            <person name="Houde N."/>
            <person name="Hughes L."/>
            <person name="Hulme W."/>
            <person name="Husby E."/>
            <person name="Iliev I."/>
            <person name="Jaffe D."/>
            <person name="Jones C."/>
            <person name="Kamal M."/>
            <person name="Kamat A."/>
            <person name="Kamvysselis M."/>
            <person name="Karlsson E."/>
            <person name="Kells C."/>
            <person name="Kieu A."/>
            <person name="Kisner P."/>
            <person name="Kodira C."/>
            <person name="Kulbokas E."/>
            <person name="Labutti K."/>
            <person name="Lama D."/>
            <person name="Landers T."/>
            <person name="Leger J."/>
            <person name="Levine S."/>
            <person name="Lewis D."/>
            <person name="Lewis T."/>
            <person name="Lindblad-toh K."/>
            <person name="Liu X."/>
            <person name="Lokyitsang T."/>
            <person name="Lokyitsang Y."/>
            <person name="Lucien O."/>
            <person name="Lui A."/>
            <person name="Ma L.J."/>
            <person name="Mabbitt R."/>
            <person name="Macdonald J."/>
            <person name="Maclean C."/>
            <person name="Major J."/>
            <person name="Manning J."/>
            <person name="Marabella R."/>
            <person name="Maru K."/>
            <person name="Matthews C."/>
            <person name="Mauceli E."/>
            <person name="Mccarthy M."/>
            <person name="Mcdonough S."/>
            <person name="Mcghee T."/>
            <person name="Meldrim J."/>
            <person name="Meneus L."/>
            <person name="Mesirov J."/>
            <person name="Mihalev A."/>
            <person name="Mihova T."/>
            <person name="Mikkelsen T."/>
            <person name="Mlenga V."/>
            <person name="Moru K."/>
            <person name="Mozes J."/>
            <person name="Mulrain L."/>
            <person name="Munson G."/>
            <person name="Naylor J."/>
            <person name="Newes C."/>
            <person name="Nguyen C."/>
            <person name="Nguyen N."/>
            <person name="Nguyen T."/>
            <person name="Nicol R."/>
            <person name="Nielsen C."/>
            <person name="Nizzari M."/>
            <person name="Norbu C."/>
            <person name="Norbu N."/>
            <person name="O'donnell P."/>
            <person name="Okoawo O."/>
            <person name="O'leary S."/>
            <person name="Omotosho B."/>
            <person name="O'neill K."/>
            <person name="Osman S."/>
            <person name="Parker S."/>
            <person name="Perrin D."/>
            <person name="Phunkhang P."/>
            <person name="Piqani B."/>
            <person name="Purcell S."/>
            <person name="Rachupka T."/>
            <person name="Ramasamy U."/>
            <person name="Rameau R."/>
            <person name="Ray V."/>
            <person name="Raymond C."/>
            <person name="Retta R."/>
            <person name="Richardson S."/>
            <person name="Rise C."/>
            <person name="Rodriguez J."/>
            <person name="Rogers J."/>
            <person name="Rogov P."/>
            <person name="Rutman M."/>
            <person name="Schupbach R."/>
            <person name="Seaman C."/>
            <person name="Settipalli S."/>
            <person name="Sharpe T."/>
            <person name="Sheridan J."/>
            <person name="Sherpa N."/>
            <person name="Shi J."/>
            <person name="Smirnov S."/>
            <person name="Smith C."/>
            <person name="Sougnez C."/>
            <person name="Spencer B."/>
            <person name="Stalker J."/>
            <person name="Stange-thomann N."/>
            <person name="Stavropoulos S."/>
            <person name="Stetson K."/>
            <person name="Stone C."/>
            <person name="Stone S."/>
            <person name="Stubbs M."/>
            <person name="Talamas J."/>
            <person name="Tchuinga P."/>
            <person name="Tenzing P."/>
            <person name="Tesfaye S."/>
            <person name="Theodore J."/>
            <person name="Thoulutsang Y."/>
            <person name="Topham K."/>
            <person name="Towey S."/>
            <person name="Tsamla T."/>
            <person name="Tsomo N."/>
            <person name="Vallee D."/>
            <person name="Vassiliev H."/>
            <person name="Venkataraman V."/>
            <person name="Vinson J."/>
            <person name="Vo A."/>
            <person name="Wade C."/>
            <person name="Wang S."/>
            <person name="Wangchuk T."/>
            <person name="Wangdi T."/>
            <person name="Whittaker C."/>
            <person name="Wilkinson J."/>
            <person name="Wu Y."/>
            <person name="Wyman D."/>
            <person name="Yadav S."/>
            <person name="Yang S."/>
            <person name="Yang X."/>
            <person name="Yeager S."/>
            <person name="Yee E."/>
            <person name="Young G."/>
            <person name="Zainoun J."/>
            <person name="Zembeck L."/>
            <person name="Zimmer A."/>
            <person name="Zody M."/>
            <person name="Lander E."/>
        </authorList>
    </citation>
    <scope>NUCLEOTIDE SEQUENCE [LARGE SCALE GENOMIC DNA]</scope>
</reference>
<dbReference type="HOGENOM" id="CLU_1392992_0_0_1"/>
<dbReference type="GeneTree" id="ENSGT00390000011845"/>
<dbReference type="Ensembl" id="ENSCSAVT00000015406.1">
    <property type="protein sequence ID" value="ENSCSAVP00000015232.1"/>
    <property type="gene ID" value="ENSCSAVG00000008937.1"/>
</dbReference>
<evidence type="ECO:0000313" key="2">
    <source>
        <dbReference type="Proteomes" id="UP000007875"/>
    </source>
</evidence>
<accession>H2ZCB6</accession>
<reference evidence="1" key="3">
    <citation type="submission" date="2025-09" db="UniProtKB">
        <authorList>
            <consortium name="Ensembl"/>
        </authorList>
    </citation>
    <scope>IDENTIFICATION</scope>
</reference>
<evidence type="ECO:0000313" key="1">
    <source>
        <dbReference type="Ensembl" id="ENSCSAVP00000015232.1"/>
    </source>
</evidence>
<reference evidence="1" key="2">
    <citation type="submission" date="2025-08" db="UniProtKB">
        <authorList>
            <consortium name="Ensembl"/>
        </authorList>
    </citation>
    <scope>IDENTIFICATION</scope>
</reference>
<organism evidence="1 2">
    <name type="scientific">Ciona savignyi</name>
    <name type="common">Pacific transparent sea squirt</name>
    <dbReference type="NCBI Taxonomy" id="51511"/>
    <lineage>
        <taxon>Eukaryota</taxon>
        <taxon>Metazoa</taxon>
        <taxon>Chordata</taxon>
        <taxon>Tunicata</taxon>
        <taxon>Ascidiacea</taxon>
        <taxon>Phlebobranchia</taxon>
        <taxon>Cionidae</taxon>
        <taxon>Ciona</taxon>
    </lineage>
</organism>
<sequence length="196" mass="22589">MKSRGLLKHRHEVENFWQKAKSDQNLWRRPVPSYLSPDAFTEQMLSRYSSLTSQSFHDHLRTDPESLPVGILKKMDAIPSLDERGETPPLVFPERPKFPKLHSMNVNLTKSLPNFLEAIPTRAEQIPRPNEKHRRKAIQQHLKRDAYNVAVVNTAMTGRLLKKYNLNMLEDHHPISEIAKMWCGASDTSSTATKNL</sequence>
<protein>
    <submittedName>
        <fullName evidence="1">Uncharacterized protein</fullName>
    </submittedName>
</protein>
<dbReference type="AlphaFoldDB" id="H2ZCB6"/>
<dbReference type="InParanoid" id="H2ZCB6"/>